<dbReference type="EMBL" id="QGKX02001521">
    <property type="protein sequence ID" value="KAF3505480.1"/>
    <property type="molecule type" value="Genomic_DNA"/>
</dbReference>
<dbReference type="InterPro" id="IPR015410">
    <property type="entry name" value="DUF1985"/>
</dbReference>
<sequence length="163" mass="18155">MTDPYYADMKQHRRDADGRLVVESINPENSFVAVSSVSAWRAANRLILYRYGVGSVENGEVVSDSDAGEAGSVMNSTAEGSSPVEPQGGDVGSPEMDFFLRFQFGKLFQLPIVRCQNSTMLIGSLLYRQLITIRKFELWFTFGRHPLCFSLDEFHVVTSLNCG</sequence>
<comment type="caution">
    <text evidence="3">The sequence shown here is derived from an EMBL/GenBank/DDBJ whole genome shotgun (WGS) entry which is preliminary data.</text>
</comment>
<dbReference type="AlphaFoldDB" id="A0A8S9NS81"/>
<dbReference type="PANTHER" id="PTHR48449">
    <property type="entry name" value="DUF1985 DOMAIN-CONTAINING PROTEIN"/>
    <property type="match status" value="1"/>
</dbReference>
<protein>
    <recommendedName>
        <fullName evidence="2">DUF1985 domain-containing protein</fullName>
    </recommendedName>
</protein>
<reference evidence="3" key="1">
    <citation type="submission" date="2019-12" db="EMBL/GenBank/DDBJ databases">
        <title>Genome sequencing and annotation of Brassica cretica.</title>
        <authorList>
            <person name="Studholme D.J."/>
            <person name="Sarris P."/>
        </authorList>
    </citation>
    <scope>NUCLEOTIDE SEQUENCE</scope>
    <source>
        <strain evidence="3">PFS-109/04</strain>
        <tissue evidence="3">Leaf</tissue>
    </source>
</reference>
<proteinExistence type="predicted"/>
<dbReference type="Proteomes" id="UP000712600">
    <property type="component" value="Unassembled WGS sequence"/>
</dbReference>
<dbReference type="PANTHER" id="PTHR48449:SF1">
    <property type="entry name" value="DUF1985 DOMAIN-CONTAINING PROTEIN"/>
    <property type="match status" value="1"/>
</dbReference>
<feature type="region of interest" description="Disordered" evidence="1">
    <location>
        <begin position="67"/>
        <end position="89"/>
    </location>
</feature>
<evidence type="ECO:0000256" key="1">
    <source>
        <dbReference type="SAM" id="MobiDB-lite"/>
    </source>
</evidence>
<dbReference type="Pfam" id="PF09331">
    <property type="entry name" value="DUF1985"/>
    <property type="match status" value="1"/>
</dbReference>
<name>A0A8S9NS81_BRACR</name>
<gene>
    <name evidence="3" type="ORF">F2Q69_00005512</name>
</gene>
<organism evidence="3 4">
    <name type="scientific">Brassica cretica</name>
    <name type="common">Mustard</name>
    <dbReference type="NCBI Taxonomy" id="69181"/>
    <lineage>
        <taxon>Eukaryota</taxon>
        <taxon>Viridiplantae</taxon>
        <taxon>Streptophyta</taxon>
        <taxon>Embryophyta</taxon>
        <taxon>Tracheophyta</taxon>
        <taxon>Spermatophyta</taxon>
        <taxon>Magnoliopsida</taxon>
        <taxon>eudicotyledons</taxon>
        <taxon>Gunneridae</taxon>
        <taxon>Pentapetalae</taxon>
        <taxon>rosids</taxon>
        <taxon>malvids</taxon>
        <taxon>Brassicales</taxon>
        <taxon>Brassicaceae</taxon>
        <taxon>Brassiceae</taxon>
        <taxon>Brassica</taxon>
    </lineage>
</organism>
<evidence type="ECO:0000313" key="3">
    <source>
        <dbReference type="EMBL" id="KAF3505480.1"/>
    </source>
</evidence>
<accession>A0A8S9NS81</accession>
<feature type="domain" description="DUF1985" evidence="2">
    <location>
        <begin position="126"/>
        <end position="163"/>
    </location>
</feature>
<evidence type="ECO:0000313" key="4">
    <source>
        <dbReference type="Proteomes" id="UP000712600"/>
    </source>
</evidence>
<evidence type="ECO:0000259" key="2">
    <source>
        <dbReference type="Pfam" id="PF09331"/>
    </source>
</evidence>